<accession>A0A5R9DTV7</accession>
<reference evidence="2 3" key="1">
    <citation type="submission" date="2019-05" db="EMBL/GenBank/DDBJ databases">
        <title>The metagenome of a microbial culture collection derived from dairy environment covers the genomic content of the human microbiome.</title>
        <authorList>
            <person name="Roder T."/>
            <person name="Wuthrich D."/>
            <person name="Sattari Z."/>
            <person name="Von Ah U."/>
            <person name="Bar C."/>
            <person name="Ronchi F."/>
            <person name="Macpherson A.J."/>
            <person name="Ganal-Vonarburg S.C."/>
            <person name="Bruggmann R."/>
            <person name="Vergeres G."/>
        </authorList>
    </citation>
    <scope>NUCLEOTIDE SEQUENCE [LARGE SCALE GENOMIC DNA]</scope>
    <source>
        <strain evidence="2 3">FAM 24227</strain>
    </source>
</reference>
<dbReference type="OrthoDB" id="2133857at2"/>
<protein>
    <submittedName>
        <fullName evidence="2">ISL3 family transposase</fullName>
    </submittedName>
</protein>
<dbReference type="EMBL" id="VBSP01000032">
    <property type="protein sequence ID" value="TLQ40296.1"/>
    <property type="molecule type" value="Genomic_DNA"/>
</dbReference>
<name>A0A5R9DTV7_9LACT</name>
<sequence>MNHFIEKTLQLKDLNITINTEKIDEVKIKGRLSLVYYGQLTYVPKACECCGIYNDNYQVVKNGFRQASRITLNTISSLPAYLKLQKQRYYCKACGQSFTAKSPVIAEHCFILNAVKRKIMDLATRVQTEKMIAEDTSVSTHTVRRVIRQVASTLRIRPTHQLPTHLSFDEFKSVSSVEAAMSFIWSDATTHKVIDIVEDRKKRSLSSYFSRYPLEIRRQVKTVTIDMYEPYMDIIHRWFPNAEIIIDPFHIIQALNRELNRYRTQFMNTVRYKDGRLYNKLKRYWKLILKNPDTLQSTSYHPFRLFDWLTNTQGIVNYLLDQDEMLHDTYRIVHQLGQAYRLKNWKRFETTLIQANQLKISSGLKRVLRTFRKYQKPIHNCFVYTGLTNDPLEGINNKIKVLKRNAYGYRNYSHFRDRILLMTRLYEPESKKKDQATLFVA</sequence>
<dbReference type="InterPro" id="IPR002560">
    <property type="entry name" value="Transposase_DDE"/>
</dbReference>
<dbReference type="PANTHER" id="PTHR33498">
    <property type="entry name" value="TRANSPOSASE FOR INSERTION SEQUENCE ELEMENT IS1557"/>
    <property type="match status" value="1"/>
</dbReference>
<dbReference type="Proteomes" id="UP000306420">
    <property type="component" value="Unassembled WGS sequence"/>
</dbReference>
<organism evidence="2 3">
    <name type="scientific">Ruoffia tabacinasalis</name>
    <dbReference type="NCBI Taxonomy" id="87458"/>
    <lineage>
        <taxon>Bacteria</taxon>
        <taxon>Bacillati</taxon>
        <taxon>Bacillota</taxon>
        <taxon>Bacilli</taxon>
        <taxon>Lactobacillales</taxon>
        <taxon>Aerococcaceae</taxon>
        <taxon>Ruoffia</taxon>
    </lineage>
</organism>
<dbReference type="InterPro" id="IPR047951">
    <property type="entry name" value="Transpos_ISL3"/>
</dbReference>
<evidence type="ECO:0000259" key="1">
    <source>
        <dbReference type="Pfam" id="PF01610"/>
    </source>
</evidence>
<evidence type="ECO:0000313" key="3">
    <source>
        <dbReference type="Proteomes" id="UP000306420"/>
    </source>
</evidence>
<feature type="domain" description="Transposase IS204/IS1001/IS1096/IS1165 DDE" evidence="1">
    <location>
        <begin position="166"/>
        <end position="419"/>
    </location>
</feature>
<dbReference type="Pfam" id="PF01610">
    <property type="entry name" value="DDE_Tnp_ISL3"/>
    <property type="match status" value="1"/>
</dbReference>
<proteinExistence type="predicted"/>
<dbReference type="RefSeq" id="WP_138405002.1">
    <property type="nucleotide sequence ID" value="NZ_VBSP01000032.1"/>
</dbReference>
<dbReference type="PANTHER" id="PTHR33498:SF1">
    <property type="entry name" value="TRANSPOSASE FOR INSERTION SEQUENCE ELEMENT IS1557"/>
    <property type="match status" value="1"/>
</dbReference>
<comment type="caution">
    <text evidence="2">The sequence shown here is derived from an EMBL/GenBank/DDBJ whole genome shotgun (WGS) entry which is preliminary data.</text>
</comment>
<dbReference type="NCBIfam" id="NF033550">
    <property type="entry name" value="transpos_ISL3"/>
    <property type="match status" value="1"/>
</dbReference>
<evidence type="ECO:0000313" key="2">
    <source>
        <dbReference type="EMBL" id="TLQ40296.1"/>
    </source>
</evidence>
<dbReference type="AlphaFoldDB" id="A0A5R9DTV7"/>
<gene>
    <name evidence="2" type="ORF">FEZ33_08615</name>
</gene>